<name>T1G2T0_HELRO</name>
<evidence type="ECO:0000256" key="1">
    <source>
        <dbReference type="ARBA" id="ARBA00010061"/>
    </source>
</evidence>
<evidence type="ECO:0000256" key="2">
    <source>
        <dbReference type="ARBA" id="ARBA00023054"/>
    </source>
</evidence>
<dbReference type="PANTHER" id="PTHR31233:SF6">
    <property type="entry name" value="PROTEIN BICAUDAL D"/>
    <property type="match status" value="1"/>
</dbReference>
<dbReference type="FunFam" id="1.10.287.1490:FF:000080">
    <property type="entry name" value="Bicaudal D"/>
    <property type="match status" value="1"/>
</dbReference>
<evidence type="ECO:0000256" key="4">
    <source>
        <dbReference type="SAM" id="MobiDB-lite"/>
    </source>
</evidence>
<dbReference type="GO" id="GO:0008093">
    <property type="term" value="F:cytoskeletal anchor activity"/>
    <property type="evidence" value="ECO:0007669"/>
    <property type="project" value="InterPro"/>
</dbReference>
<dbReference type="GeneID" id="20215378"/>
<dbReference type="HOGENOM" id="CLU_014107_1_0_1"/>
<reference evidence="5 7" key="2">
    <citation type="journal article" date="2013" name="Nature">
        <title>Insights into bilaterian evolution from three spiralian genomes.</title>
        <authorList>
            <person name="Simakov O."/>
            <person name="Marletaz F."/>
            <person name="Cho S.J."/>
            <person name="Edsinger-Gonzales E."/>
            <person name="Havlak P."/>
            <person name="Hellsten U."/>
            <person name="Kuo D.H."/>
            <person name="Larsson T."/>
            <person name="Lv J."/>
            <person name="Arendt D."/>
            <person name="Savage R."/>
            <person name="Osoegawa K."/>
            <person name="de Jong P."/>
            <person name="Grimwood J."/>
            <person name="Chapman J.A."/>
            <person name="Shapiro H."/>
            <person name="Aerts A."/>
            <person name="Otillar R.P."/>
            <person name="Terry A.Y."/>
            <person name="Boore J.L."/>
            <person name="Grigoriev I.V."/>
            <person name="Lindberg D.R."/>
            <person name="Seaver E.C."/>
            <person name="Weisblat D.A."/>
            <person name="Putnam N.H."/>
            <person name="Rokhsar D.S."/>
        </authorList>
    </citation>
    <scope>NUCLEOTIDE SEQUENCE</scope>
</reference>
<evidence type="ECO:0000256" key="3">
    <source>
        <dbReference type="SAM" id="Coils"/>
    </source>
</evidence>
<dbReference type="GO" id="GO:0034452">
    <property type="term" value="F:dynactin binding"/>
    <property type="evidence" value="ECO:0000318"/>
    <property type="project" value="GO_Central"/>
</dbReference>
<dbReference type="RefSeq" id="XP_009015003.1">
    <property type="nucleotide sequence ID" value="XM_009016755.1"/>
</dbReference>
<dbReference type="AlphaFoldDB" id="T1G2T0"/>
<reference evidence="7" key="1">
    <citation type="submission" date="2012-12" db="EMBL/GenBank/DDBJ databases">
        <authorList>
            <person name="Hellsten U."/>
            <person name="Grimwood J."/>
            <person name="Chapman J.A."/>
            <person name="Shapiro H."/>
            <person name="Aerts A."/>
            <person name="Otillar R.P."/>
            <person name="Terry A.Y."/>
            <person name="Boore J.L."/>
            <person name="Simakov O."/>
            <person name="Marletaz F."/>
            <person name="Cho S.-J."/>
            <person name="Edsinger-Gonzales E."/>
            <person name="Havlak P."/>
            <person name="Kuo D.-H."/>
            <person name="Larsson T."/>
            <person name="Lv J."/>
            <person name="Arendt D."/>
            <person name="Savage R."/>
            <person name="Osoegawa K."/>
            <person name="de Jong P."/>
            <person name="Lindberg D.R."/>
            <person name="Seaver E.C."/>
            <person name="Weisblat D.A."/>
            <person name="Putnam N.H."/>
            <person name="Grigoriev I.V."/>
            <person name="Rokhsar D.S."/>
        </authorList>
    </citation>
    <scope>NUCLEOTIDE SEQUENCE</scope>
</reference>
<proteinExistence type="inferred from homology"/>
<dbReference type="Proteomes" id="UP000015101">
    <property type="component" value="Unassembled WGS sequence"/>
</dbReference>
<dbReference type="Pfam" id="PF09730">
    <property type="entry name" value="BicD"/>
    <property type="match status" value="2"/>
</dbReference>
<comment type="similarity">
    <text evidence="1">Belongs to the BicD family.</text>
</comment>
<dbReference type="GO" id="GO:0070840">
    <property type="term" value="F:dynein complex binding"/>
    <property type="evidence" value="ECO:0000318"/>
    <property type="project" value="GO_Central"/>
</dbReference>
<dbReference type="Gene3D" id="1.10.287.1490">
    <property type="match status" value="1"/>
</dbReference>
<dbReference type="GO" id="GO:0072393">
    <property type="term" value="P:microtubule anchoring at microtubule organizing center"/>
    <property type="evidence" value="ECO:0000318"/>
    <property type="project" value="GO_Central"/>
</dbReference>
<dbReference type="Gene3D" id="6.10.250.2470">
    <property type="match status" value="1"/>
</dbReference>
<dbReference type="OrthoDB" id="10069295at2759"/>
<accession>T1G2T0</accession>
<sequence>MDETESLMEEIERLRNELDRAVKDREKAAEYGLAVLEEKQNFQTRCEQAENLYETTQLDLKLTKDTLAQLQGNLRKANELGLTHEEGLLQDEEVLRSSVNRLNTDLRNAQHTNQELTIENEKACTKINNLVSRLEEFEALKVSLRNELRELKMRESQLSTDFAELEEENVLLQKQLMQMKQSQVDFESIKYENKQLTETVEELNQEVEALDKLKEIVEKNLVEALELLQREREEKCHLKKELDQRISSESVHALQALASTLGLNEFSQSQICINSNYGELYQEEHDNPTLKKLEADFVSNQAAEIINTEVADGDSSFVGDLFSEIHVNEVKKLENLVEKLEAEKNLLEKSLQEANENIEVSKQQVKQTTDKVVELENSINAVNNSYTAFATDSEELKNLIQNYSSYESAINQILKFRQEIAQLSTSPKSSNFQVNPEIDVQIRRLETEVEDKTDMVNELTNALNDTCNILKNLSKDLSEVYRMMCAVRSEVPNKNVLQFDRVNKSALLALDATAAQTSTIPDPPYIACRKLCDFVMSQISTMTQIMGQIVESEKIKQSDEPQTESIVELKEQNSKLKIMLATKRDQIATLRSVLKSNKNTAETALASLKQRFDSERQQIVNEVQRLRSEVQSLKEDKATFASLRASFAQRCDEYLTQLDEQQLTIINAQEEKKTLNSLLRMAMQQKMEISSRYDELVNDREARKQRTFVRGAGASFQRGVPRPSYQPFHPTPHLQQVDDRFLAQNSQRFPSRRDF</sequence>
<feature type="coiled-coil region" evidence="3">
    <location>
        <begin position="566"/>
        <end position="685"/>
    </location>
</feature>
<dbReference type="GO" id="GO:0005829">
    <property type="term" value="C:cytosol"/>
    <property type="evidence" value="ECO:0000318"/>
    <property type="project" value="GO_Central"/>
</dbReference>
<evidence type="ECO:0000313" key="6">
    <source>
        <dbReference type="EnsemblMetazoa" id="HelroP77074"/>
    </source>
</evidence>
<dbReference type="eggNOG" id="KOG0999">
    <property type="taxonomic scope" value="Eukaryota"/>
</dbReference>
<dbReference type="EnsemblMetazoa" id="HelroT77074">
    <property type="protein sequence ID" value="HelroP77074"/>
    <property type="gene ID" value="HelroG77074"/>
</dbReference>
<dbReference type="KEGG" id="hro:HELRODRAFT_77074"/>
<dbReference type="InterPro" id="IPR018477">
    <property type="entry name" value="BICD"/>
</dbReference>
<dbReference type="CTD" id="20215378"/>
<evidence type="ECO:0000313" key="7">
    <source>
        <dbReference type="Proteomes" id="UP000015101"/>
    </source>
</evidence>
<feature type="coiled-coil region" evidence="3">
    <location>
        <begin position="442"/>
        <end position="476"/>
    </location>
</feature>
<organism evidence="6 7">
    <name type="scientific">Helobdella robusta</name>
    <name type="common">Californian leech</name>
    <dbReference type="NCBI Taxonomy" id="6412"/>
    <lineage>
        <taxon>Eukaryota</taxon>
        <taxon>Metazoa</taxon>
        <taxon>Spiralia</taxon>
        <taxon>Lophotrochozoa</taxon>
        <taxon>Annelida</taxon>
        <taxon>Clitellata</taxon>
        <taxon>Hirudinea</taxon>
        <taxon>Rhynchobdellida</taxon>
        <taxon>Glossiphoniidae</taxon>
        <taxon>Helobdella</taxon>
    </lineage>
</organism>
<keyword evidence="7" id="KW-1185">Reference proteome</keyword>
<dbReference type="GO" id="GO:0005794">
    <property type="term" value="C:Golgi apparatus"/>
    <property type="evidence" value="ECO:0000318"/>
    <property type="project" value="GO_Central"/>
</dbReference>
<evidence type="ECO:0008006" key="8">
    <source>
        <dbReference type="Google" id="ProtNLM"/>
    </source>
</evidence>
<evidence type="ECO:0000313" key="5">
    <source>
        <dbReference type="EMBL" id="ESO06907.1"/>
    </source>
</evidence>
<dbReference type="EMBL" id="AMQM01003705">
    <property type="status" value="NOT_ANNOTATED_CDS"/>
    <property type="molecule type" value="Genomic_DNA"/>
</dbReference>
<feature type="coiled-coil region" evidence="3">
    <location>
        <begin position="1"/>
        <end position="245"/>
    </location>
</feature>
<feature type="coiled-coil region" evidence="3">
    <location>
        <begin position="323"/>
        <end position="385"/>
    </location>
</feature>
<protein>
    <recommendedName>
        <fullName evidence="8">Protein bicaudal D</fullName>
    </recommendedName>
</protein>
<feature type="region of interest" description="Disordered" evidence="4">
    <location>
        <begin position="712"/>
        <end position="733"/>
    </location>
</feature>
<keyword evidence="2 3" id="KW-0175">Coiled coil</keyword>
<dbReference type="OMA" id="NYEIMKH"/>
<dbReference type="PANTHER" id="PTHR31233">
    <property type="entry name" value="BICAUDAL D FAMILY MEMBER"/>
    <property type="match status" value="1"/>
</dbReference>
<dbReference type="InParanoid" id="T1G2T0"/>
<dbReference type="EMBL" id="KB096275">
    <property type="protein sequence ID" value="ESO06907.1"/>
    <property type="molecule type" value="Genomic_DNA"/>
</dbReference>
<dbReference type="STRING" id="6412.T1G2T0"/>
<reference evidence="6" key="3">
    <citation type="submission" date="2015-06" db="UniProtKB">
        <authorList>
            <consortium name="EnsemblMetazoa"/>
        </authorList>
    </citation>
    <scope>IDENTIFICATION</scope>
</reference>
<gene>
    <name evidence="6" type="primary">20215378</name>
    <name evidence="5" type="ORF">HELRODRAFT_77074</name>
</gene>
<dbReference type="GO" id="GO:0070507">
    <property type="term" value="P:regulation of microtubule cytoskeleton organization"/>
    <property type="evidence" value="ECO:0000318"/>
    <property type="project" value="GO_Central"/>
</dbReference>